<evidence type="ECO:0000256" key="3">
    <source>
        <dbReference type="ARBA" id="ARBA00035112"/>
    </source>
</evidence>
<keyword evidence="6" id="KW-1185">Reference proteome</keyword>
<dbReference type="Proteomes" id="UP001215280">
    <property type="component" value="Unassembled WGS sequence"/>
</dbReference>
<feature type="transmembrane region" description="Helical" evidence="4">
    <location>
        <begin position="12"/>
        <end position="31"/>
    </location>
</feature>
<dbReference type="PANTHER" id="PTHR33365:SF11">
    <property type="entry name" value="TAT PATHWAY SIGNAL SEQUENCE"/>
    <property type="match status" value="1"/>
</dbReference>
<keyword evidence="2" id="KW-0560">Oxidoreductase</keyword>
<dbReference type="PANTHER" id="PTHR33365">
    <property type="entry name" value="YALI0B05434P"/>
    <property type="match status" value="1"/>
</dbReference>
<evidence type="ECO:0000313" key="5">
    <source>
        <dbReference type="EMBL" id="KAJ7780712.1"/>
    </source>
</evidence>
<dbReference type="Pfam" id="PF11807">
    <property type="entry name" value="UstYa"/>
    <property type="match status" value="1"/>
</dbReference>
<gene>
    <name evidence="5" type="ORF">DFH07DRAFT_793165</name>
</gene>
<evidence type="ECO:0000313" key="6">
    <source>
        <dbReference type="Proteomes" id="UP001215280"/>
    </source>
</evidence>
<comment type="caution">
    <text evidence="5">The sequence shown here is derived from an EMBL/GenBank/DDBJ whole genome shotgun (WGS) entry which is preliminary data.</text>
</comment>
<organism evidence="5 6">
    <name type="scientific">Mycena maculata</name>
    <dbReference type="NCBI Taxonomy" id="230809"/>
    <lineage>
        <taxon>Eukaryota</taxon>
        <taxon>Fungi</taxon>
        <taxon>Dikarya</taxon>
        <taxon>Basidiomycota</taxon>
        <taxon>Agaricomycotina</taxon>
        <taxon>Agaricomycetes</taxon>
        <taxon>Agaricomycetidae</taxon>
        <taxon>Agaricales</taxon>
        <taxon>Marasmiineae</taxon>
        <taxon>Mycenaceae</taxon>
        <taxon>Mycena</taxon>
    </lineage>
</organism>
<comment type="similarity">
    <text evidence="3">Belongs to the ustYa family.</text>
</comment>
<evidence type="ECO:0008006" key="7">
    <source>
        <dbReference type="Google" id="ProtNLM"/>
    </source>
</evidence>
<dbReference type="AlphaFoldDB" id="A0AAD7KD60"/>
<dbReference type="GO" id="GO:0016491">
    <property type="term" value="F:oxidoreductase activity"/>
    <property type="evidence" value="ECO:0007669"/>
    <property type="project" value="UniProtKB-KW"/>
</dbReference>
<sequence>MVKLPIPSALEIAWAGLLVSIGLNLSAVYVFRRQQGTACARTESVDDSNFSYKGDDYPHQLPIHIPSVALTIEDSKAYGLSDFKSYADWRTTDLFPHGNGFVKLGPEARTFGIAMFHQMHCLQKIRHAIVQGDPGHHTRHCLNLLRQTVLCASDTTLDPMTSETGTNGLGIVHVCRDWQKVYDFVEENQFKHMNLTPQSQW</sequence>
<evidence type="ECO:0000256" key="1">
    <source>
        <dbReference type="ARBA" id="ARBA00004685"/>
    </source>
</evidence>
<dbReference type="InterPro" id="IPR021765">
    <property type="entry name" value="UstYa-like"/>
</dbReference>
<dbReference type="GO" id="GO:0043386">
    <property type="term" value="P:mycotoxin biosynthetic process"/>
    <property type="evidence" value="ECO:0007669"/>
    <property type="project" value="InterPro"/>
</dbReference>
<name>A0AAD7KD60_9AGAR</name>
<dbReference type="EMBL" id="JARJLG010000005">
    <property type="protein sequence ID" value="KAJ7780712.1"/>
    <property type="molecule type" value="Genomic_DNA"/>
</dbReference>
<reference evidence="5" key="1">
    <citation type="submission" date="2023-03" db="EMBL/GenBank/DDBJ databases">
        <title>Massive genome expansion in bonnet fungi (Mycena s.s.) driven by repeated elements and novel gene families across ecological guilds.</title>
        <authorList>
            <consortium name="Lawrence Berkeley National Laboratory"/>
            <person name="Harder C.B."/>
            <person name="Miyauchi S."/>
            <person name="Viragh M."/>
            <person name="Kuo A."/>
            <person name="Thoen E."/>
            <person name="Andreopoulos B."/>
            <person name="Lu D."/>
            <person name="Skrede I."/>
            <person name="Drula E."/>
            <person name="Henrissat B."/>
            <person name="Morin E."/>
            <person name="Kohler A."/>
            <person name="Barry K."/>
            <person name="LaButti K."/>
            <person name="Morin E."/>
            <person name="Salamov A."/>
            <person name="Lipzen A."/>
            <person name="Mereny Z."/>
            <person name="Hegedus B."/>
            <person name="Baldrian P."/>
            <person name="Stursova M."/>
            <person name="Weitz H."/>
            <person name="Taylor A."/>
            <person name="Grigoriev I.V."/>
            <person name="Nagy L.G."/>
            <person name="Martin F."/>
            <person name="Kauserud H."/>
        </authorList>
    </citation>
    <scope>NUCLEOTIDE SEQUENCE</scope>
    <source>
        <strain evidence="5">CBHHK188m</strain>
    </source>
</reference>
<keyword evidence="4" id="KW-0472">Membrane</keyword>
<keyword evidence="4" id="KW-1133">Transmembrane helix</keyword>
<evidence type="ECO:0000256" key="2">
    <source>
        <dbReference type="ARBA" id="ARBA00023002"/>
    </source>
</evidence>
<evidence type="ECO:0000256" key="4">
    <source>
        <dbReference type="SAM" id="Phobius"/>
    </source>
</evidence>
<accession>A0AAD7KD60</accession>
<proteinExistence type="inferred from homology"/>
<protein>
    <recommendedName>
        <fullName evidence="7">Oxidase ustYa</fullName>
    </recommendedName>
</protein>
<comment type="pathway">
    <text evidence="1">Mycotoxin biosynthesis.</text>
</comment>
<keyword evidence="4" id="KW-0812">Transmembrane</keyword>